<reference evidence="1 2" key="1">
    <citation type="journal article" date="2008" name="Nature">
        <title>The genome of Laccaria bicolor provides insights into mycorrhizal symbiosis.</title>
        <authorList>
            <person name="Martin F."/>
            <person name="Aerts A."/>
            <person name="Ahren D."/>
            <person name="Brun A."/>
            <person name="Danchin E.G.J."/>
            <person name="Duchaussoy F."/>
            <person name="Gibon J."/>
            <person name="Kohler A."/>
            <person name="Lindquist E."/>
            <person name="Pereda V."/>
            <person name="Salamov A."/>
            <person name="Shapiro H.J."/>
            <person name="Wuyts J."/>
            <person name="Blaudez D."/>
            <person name="Buee M."/>
            <person name="Brokstein P."/>
            <person name="Canbaeck B."/>
            <person name="Cohen D."/>
            <person name="Courty P.E."/>
            <person name="Coutinho P.M."/>
            <person name="Delaruelle C."/>
            <person name="Detter J.C."/>
            <person name="Deveau A."/>
            <person name="DiFazio S."/>
            <person name="Duplessis S."/>
            <person name="Fraissinet-Tachet L."/>
            <person name="Lucic E."/>
            <person name="Frey-Klett P."/>
            <person name="Fourrey C."/>
            <person name="Feussner I."/>
            <person name="Gay G."/>
            <person name="Grimwood J."/>
            <person name="Hoegger P.J."/>
            <person name="Jain P."/>
            <person name="Kilaru S."/>
            <person name="Labbe J."/>
            <person name="Lin Y.C."/>
            <person name="Legue V."/>
            <person name="Le Tacon F."/>
            <person name="Marmeisse R."/>
            <person name="Melayah D."/>
            <person name="Montanini B."/>
            <person name="Muratet M."/>
            <person name="Nehls U."/>
            <person name="Niculita-Hirzel H."/>
            <person name="Oudot-Le Secq M.P."/>
            <person name="Peter M."/>
            <person name="Quesneville H."/>
            <person name="Rajashekar B."/>
            <person name="Reich M."/>
            <person name="Rouhier N."/>
            <person name="Schmutz J."/>
            <person name="Yin T."/>
            <person name="Chalot M."/>
            <person name="Henrissat B."/>
            <person name="Kuees U."/>
            <person name="Lucas S."/>
            <person name="Van de Peer Y."/>
            <person name="Podila G.K."/>
            <person name="Polle A."/>
            <person name="Pukkila P.J."/>
            <person name="Richardson P.M."/>
            <person name="Rouze P."/>
            <person name="Sanders I.R."/>
            <person name="Stajich J.E."/>
            <person name="Tunlid A."/>
            <person name="Tuskan G."/>
            <person name="Grigoriev I.V."/>
        </authorList>
    </citation>
    <scope>NUCLEOTIDE SEQUENCE [LARGE SCALE GENOMIC DNA]</scope>
    <source>
        <strain evidence="2">S238N-H82 / ATCC MYA-4686</strain>
    </source>
</reference>
<dbReference type="GeneID" id="6078939"/>
<organism evidence="2">
    <name type="scientific">Laccaria bicolor (strain S238N-H82 / ATCC MYA-4686)</name>
    <name type="common">Bicoloured deceiver</name>
    <name type="synonym">Laccaria laccata var. bicolor</name>
    <dbReference type="NCBI Taxonomy" id="486041"/>
    <lineage>
        <taxon>Eukaryota</taxon>
        <taxon>Fungi</taxon>
        <taxon>Dikarya</taxon>
        <taxon>Basidiomycota</taxon>
        <taxon>Agaricomycotina</taxon>
        <taxon>Agaricomycetes</taxon>
        <taxon>Agaricomycetidae</taxon>
        <taxon>Agaricales</taxon>
        <taxon>Agaricineae</taxon>
        <taxon>Hydnangiaceae</taxon>
        <taxon>Laccaria</taxon>
    </lineage>
</organism>
<proteinExistence type="predicted"/>
<dbReference type="EMBL" id="DS547110">
    <property type="protein sequence ID" value="EDR05944.1"/>
    <property type="molecule type" value="Genomic_DNA"/>
</dbReference>
<protein>
    <submittedName>
        <fullName evidence="1">Predicted protein</fullName>
    </submittedName>
</protein>
<gene>
    <name evidence="1" type="ORF">LACBIDRAFT_302108</name>
</gene>
<dbReference type="InParanoid" id="B0DH36"/>
<dbReference type="AlphaFoldDB" id="B0DH36"/>
<dbReference type="KEGG" id="lbc:LACBIDRAFT_302108"/>
<dbReference type="Proteomes" id="UP000001194">
    <property type="component" value="Unassembled WGS sequence"/>
</dbReference>
<dbReference type="RefSeq" id="XP_001883232.1">
    <property type="nucleotide sequence ID" value="XM_001883197.1"/>
</dbReference>
<sequence>MSIIIAEHEQALVKPATTYFLLSQPFTGSTYSPPLPEAFHAKGRKRTILASTMPRVGNVGYSGR</sequence>
<dbReference type="HOGENOM" id="CLU_2868044_0_0_1"/>
<evidence type="ECO:0000313" key="1">
    <source>
        <dbReference type="EMBL" id="EDR05944.1"/>
    </source>
</evidence>
<accession>B0DH36</accession>
<name>B0DH36_LACBS</name>
<keyword evidence="2" id="KW-1185">Reference proteome</keyword>
<evidence type="ECO:0000313" key="2">
    <source>
        <dbReference type="Proteomes" id="UP000001194"/>
    </source>
</evidence>